<dbReference type="SUPFAM" id="SSF53067">
    <property type="entry name" value="Actin-like ATPase domain"/>
    <property type="match status" value="1"/>
</dbReference>
<dbReference type="Proteomes" id="UP000199671">
    <property type="component" value="Unassembled WGS sequence"/>
</dbReference>
<dbReference type="RefSeq" id="WP_092612490.1">
    <property type="nucleotide sequence ID" value="NZ_FNHU01000017.1"/>
</dbReference>
<comment type="similarity">
    <text evidence="1">Belongs to the ROK (NagC/XylR) family.</text>
</comment>
<keyword evidence="2" id="KW-0808">Transferase</keyword>
<accession>A0A1G9ZDQ5</accession>
<dbReference type="PANTHER" id="PTHR18964:SF169">
    <property type="entry name" value="N-ACETYLMANNOSAMINE KINASE"/>
    <property type="match status" value="1"/>
</dbReference>
<dbReference type="PROSITE" id="PS01125">
    <property type="entry name" value="ROK"/>
    <property type="match status" value="1"/>
</dbReference>
<dbReference type="GO" id="GO:0016301">
    <property type="term" value="F:kinase activity"/>
    <property type="evidence" value="ECO:0007669"/>
    <property type="project" value="UniProtKB-KW"/>
</dbReference>
<dbReference type="InterPro" id="IPR043129">
    <property type="entry name" value="ATPase_NBD"/>
</dbReference>
<sequence>MTGAPGALDRPPATAGDLIGVDVGGTKIAAARVTAEGTLRGRVHEVPTPAHAGPDAVLDAIAGLILSVSVGEAADGADGVGEGPAVPTAVGIGAAGVIDSRRGTVISATDAITGWAGTDIATGVAKRLGAAGMHRPDGSVPPVHVDNDVNAYAAGEAWRGAGTDAASALVVAVGTGVGGAVILDGRVHHGAHFLAGEMGHMPAALAAGERCTCGRIGHLEAVAAGPQIARRFCEATGAQDITGALAVEQLARCGDPDARRLYREAATALGQAIAGIVTVLDPDRVIISGGLARSGRLWWGPLRETLRHELVDLVATDLQLVPAALGTTAPIIGAAHEAALRLNRTE</sequence>
<proteinExistence type="inferred from homology"/>
<dbReference type="AlphaFoldDB" id="A0A1G9ZDQ5"/>
<dbReference type="InterPro" id="IPR000600">
    <property type="entry name" value="ROK"/>
</dbReference>
<reference evidence="2 3" key="1">
    <citation type="submission" date="2016-10" db="EMBL/GenBank/DDBJ databases">
        <authorList>
            <person name="de Groot N.N."/>
        </authorList>
    </citation>
    <scope>NUCLEOTIDE SEQUENCE [LARGE SCALE GENOMIC DNA]</scope>
    <source>
        <strain evidence="2 3">KPR-7B</strain>
    </source>
</reference>
<gene>
    <name evidence="2" type="ORF">SAMN04487766_11720</name>
</gene>
<dbReference type="Pfam" id="PF00480">
    <property type="entry name" value="ROK"/>
    <property type="match status" value="1"/>
</dbReference>
<keyword evidence="2" id="KW-0418">Kinase</keyword>
<dbReference type="OrthoDB" id="8772678at2"/>
<evidence type="ECO:0000256" key="1">
    <source>
        <dbReference type="ARBA" id="ARBA00006479"/>
    </source>
</evidence>
<name>A0A1G9ZDQ5_9ACTO</name>
<dbReference type="PANTHER" id="PTHR18964">
    <property type="entry name" value="ROK (REPRESSOR, ORF, KINASE) FAMILY"/>
    <property type="match status" value="1"/>
</dbReference>
<dbReference type="EMBL" id="FNHU01000017">
    <property type="protein sequence ID" value="SDN19267.1"/>
    <property type="molecule type" value="Genomic_DNA"/>
</dbReference>
<evidence type="ECO:0000313" key="3">
    <source>
        <dbReference type="Proteomes" id="UP000199671"/>
    </source>
</evidence>
<evidence type="ECO:0000313" key="2">
    <source>
        <dbReference type="EMBL" id="SDN19267.1"/>
    </source>
</evidence>
<protein>
    <submittedName>
        <fullName evidence="2">Glucokinase</fullName>
    </submittedName>
</protein>
<organism evidence="2 3">
    <name type="scientific">Actinomyces ruminicola</name>
    <dbReference type="NCBI Taxonomy" id="332524"/>
    <lineage>
        <taxon>Bacteria</taxon>
        <taxon>Bacillati</taxon>
        <taxon>Actinomycetota</taxon>
        <taxon>Actinomycetes</taxon>
        <taxon>Actinomycetales</taxon>
        <taxon>Actinomycetaceae</taxon>
        <taxon>Actinomyces</taxon>
    </lineage>
</organism>
<dbReference type="Gene3D" id="3.30.420.40">
    <property type="match status" value="2"/>
</dbReference>
<dbReference type="InterPro" id="IPR049874">
    <property type="entry name" value="ROK_cs"/>
</dbReference>